<evidence type="ECO:0000256" key="3">
    <source>
        <dbReference type="PROSITE-ProRule" id="PRU00175"/>
    </source>
</evidence>
<keyword evidence="3" id="KW-0479">Metal-binding</keyword>
<dbReference type="AlphaFoldDB" id="A0A9Q1QVR7"/>
<sequence length="953" mass="107440">MEKFQKSPVLSHTVNGGSGLRSSPNYTCHRVQGTLKHLASIYPLELCDEAKVEHCRATRDLRSCGRHVQSVLNSCGHASLCEECSQRCDVCPICRIPLPKDANRLGLRLYYECIEAGLISKRCDDRLQEKEESDKQLVADIQRLYALFDVALENNLVSLICHYVTDVCMDESAVSSDPVIAFLLDEVVIKDWCKRTFNNILTEIQVTYNLTMHSLKENLSLFLKFSLKLGGISNVIDVLESSFKGSLSAKLHDLHHLQESILKTKQHMEIMIWCIRHEFLENVKSRHKNFASWRAVVRERKSAAIKRAWPDSVNLFEEYNAEYRSTLFIEDALSNIEAAEQGDVDDHEEELALAYLQKDGGSLYSRSKIEGMAGCYPFESLRAAADILFFRGSSDLVVAKQAIFLYFMFDRQWTIPDEEWRHIIDDFAATFGVTRHSLLESFTFFLLDDEGVPALKEACQFLPEISSPTMHPKVAQVLLERENPDAALMVLRWSGQDGTQLNSLRDAVTAVRVRVECGLLTEAFTYQRLVCAKIKEKKLSGEQFQSASAEVEDQCRSWGLWVETLVTEICCLCIRRNLVDRMIELPWSADEEKHLHKCLLDFAAEDPSTPIGSLLVVFYLQRQRYVEAYQVDQKLQSMEENFISQNSVREEVLARIRSINHWRACLVDKGVVLLPDIFQQQVRTGKMPEVVVTCNDTVNMSKKSNAEAQEPILTSLLANPPTESTLIQRVDIVKPSVLDAPPVLGGSLNLSSFKAGHYSSPSSQAHFFNDAEGVLKPESILGKKLKFDEISTPAICRVDPPAPVMKITRNSSREPSISRLHNSQTYRVSPEKSQNGFAKESYIFQKTAGNNVNSLSSNRGISKYMSSSGKRILLDAADRPRMLPLNDSMDITWSQEEKGPSTAHLETNGGPRWRSDDTSEDEDFPSLDGFAGVVSPARTSRGVRGSRRIAARR</sequence>
<evidence type="ECO:0000313" key="6">
    <source>
        <dbReference type="EMBL" id="KAJ8526745.1"/>
    </source>
</evidence>
<dbReference type="GO" id="GO:0008270">
    <property type="term" value="F:zinc ion binding"/>
    <property type="evidence" value="ECO:0007669"/>
    <property type="project" value="UniProtKB-KW"/>
</dbReference>
<keyword evidence="7" id="KW-1185">Reference proteome</keyword>
<reference evidence="7" key="1">
    <citation type="journal article" date="2023" name="Proc. Natl. Acad. Sci. U.S.A.">
        <title>Genomic and structural basis for evolution of tropane alkaloid biosynthesis.</title>
        <authorList>
            <person name="Wanga Y.-J."/>
            <person name="Taina T."/>
            <person name="Yua J.-Y."/>
            <person name="Lia J."/>
            <person name="Xua B."/>
            <person name="Chenc J."/>
            <person name="D'Auriad J.C."/>
            <person name="Huanga J.-P."/>
            <person name="Huanga S.-X."/>
        </authorList>
    </citation>
    <scope>NUCLEOTIDE SEQUENCE [LARGE SCALE GENOMIC DNA]</scope>
    <source>
        <strain evidence="7">cv. KIB-2019</strain>
    </source>
</reference>
<dbReference type="PANTHER" id="PTHR47358:SF2">
    <property type="entry name" value="E3 UBIQUITIN-PROTEIN LIGASE HOS1"/>
    <property type="match status" value="1"/>
</dbReference>
<feature type="domain" description="RING-type" evidence="5">
    <location>
        <begin position="64"/>
        <end position="95"/>
    </location>
</feature>
<keyword evidence="3" id="KW-0862">Zinc</keyword>
<proteinExistence type="predicted"/>
<dbReference type="Proteomes" id="UP001152561">
    <property type="component" value="Unassembled WGS sequence"/>
</dbReference>
<gene>
    <name evidence="6" type="ORF">K7X08_029222</name>
</gene>
<comment type="subcellular location">
    <subcellularLocation>
        <location evidence="1">Nucleus</location>
    </subcellularLocation>
</comment>
<organism evidence="6 7">
    <name type="scientific">Anisodus acutangulus</name>
    <dbReference type="NCBI Taxonomy" id="402998"/>
    <lineage>
        <taxon>Eukaryota</taxon>
        <taxon>Viridiplantae</taxon>
        <taxon>Streptophyta</taxon>
        <taxon>Embryophyta</taxon>
        <taxon>Tracheophyta</taxon>
        <taxon>Spermatophyta</taxon>
        <taxon>Magnoliopsida</taxon>
        <taxon>eudicotyledons</taxon>
        <taxon>Gunneridae</taxon>
        <taxon>Pentapetalae</taxon>
        <taxon>asterids</taxon>
        <taxon>lamiids</taxon>
        <taxon>Solanales</taxon>
        <taxon>Solanaceae</taxon>
        <taxon>Solanoideae</taxon>
        <taxon>Hyoscyameae</taxon>
        <taxon>Anisodus</taxon>
    </lineage>
</organism>
<dbReference type="EMBL" id="JAJAGQ010000024">
    <property type="protein sequence ID" value="KAJ8526745.1"/>
    <property type="molecule type" value="Genomic_DNA"/>
</dbReference>
<accession>A0A9Q1QVR7</accession>
<evidence type="ECO:0000256" key="2">
    <source>
        <dbReference type="ARBA" id="ARBA00023242"/>
    </source>
</evidence>
<dbReference type="Pfam" id="PF13934">
    <property type="entry name" value="ELYS"/>
    <property type="match status" value="1"/>
</dbReference>
<evidence type="ECO:0000256" key="1">
    <source>
        <dbReference type="ARBA" id="ARBA00004123"/>
    </source>
</evidence>
<feature type="compositionally biased region" description="Basic residues" evidence="4">
    <location>
        <begin position="944"/>
        <end position="953"/>
    </location>
</feature>
<dbReference type="InterPro" id="IPR025151">
    <property type="entry name" value="ELYS_dom"/>
</dbReference>
<dbReference type="InterPro" id="IPR044718">
    <property type="entry name" value="HOS1"/>
</dbReference>
<keyword evidence="2" id="KW-0539">Nucleus</keyword>
<dbReference type="GO" id="GO:0005634">
    <property type="term" value="C:nucleus"/>
    <property type="evidence" value="ECO:0007669"/>
    <property type="project" value="UniProtKB-SubCell"/>
</dbReference>
<protein>
    <recommendedName>
        <fullName evidence="5">RING-type domain-containing protein</fullName>
    </recommendedName>
</protein>
<evidence type="ECO:0000313" key="7">
    <source>
        <dbReference type="Proteomes" id="UP001152561"/>
    </source>
</evidence>
<dbReference type="PANTHER" id="PTHR47358">
    <property type="entry name" value="E3 UBIQUITIN-PROTEIN LIGASE HOS1"/>
    <property type="match status" value="1"/>
</dbReference>
<comment type="caution">
    <text evidence="6">The sequence shown here is derived from an EMBL/GenBank/DDBJ whole genome shotgun (WGS) entry which is preliminary data.</text>
</comment>
<evidence type="ECO:0000259" key="5">
    <source>
        <dbReference type="PROSITE" id="PS50089"/>
    </source>
</evidence>
<feature type="region of interest" description="Disordered" evidence="4">
    <location>
        <begin position="894"/>
        <end position="953"/>
    </location>
</feature>
<dbReference type="OrthoDB" id="20729at2759"/>
<dbReference type="InterPro" id="IPR001841">
    <property type="entry name" value="Znf_RING"/>
</dbReference>
<evidence type="ECO:0000256" key="4">
    <source>
        <dbReference type="SAM" id="MobiDB-lite"/>
    </source>
</evidence>
<dbReference type="GO" id="GO:0004842">
    <property type="term" value="F:ubiquitin-protein transferase activity"/>
    <property type="evidence" value="ECO:0007669"/>
    <property type="project" value="InterPro"/>
</dbReference>
<dbReference type="GO" id="GO:0016567">
    <property type="term" value="P:protein ubiquitination"/>
    <property type="evidence" value="ECO:0007669"/>
    <property type="project" value="InterPro"/>
</dbReference>
<keyword evidence="3" id="KW-0863">Zinc-finger</keyword>
<feature type="region of interest" description="Disordered" evidence="4">
    <location>
        <begin position="811"/>
        <end position="833"/>
    </location>
</feature>
<name>A0A9Q1QVR7_9SOLA</name>
<dbReference type="PROSITE" id="PS50089">
    <property type="entry name" value="ZF_RING_2"/>
    <property type="match status" value="1"/>
</dbReference>